<dbReference type="InterPro" id="IPR017871">
    <property type="entry name" value="ABC_transporter-like_CS"/>
</dbReference>
<protein>
    <submittedName>
        <fullName evidence="6">Cobalt ABC transporter, ATP-binding protein</fullName>
    </submittedName>
</protein>
<evidence type="ECO:0000256" key="4">
    <source>
        <dbReference type="ARBA" id="ARBA00022840"/>
    </source>
</evidence>
<feature type="domain" description="ABC transporter" evidence="5">
    <location>
        <begin position="19"/>
        <end position="241"/>
    </location>
</feature>
<dbReference type="InterPro" id="IPR015856">
    <property type="entry name" value="ABC_transpr_CbiO/EcfA_su"/>
</dbReference>
<dbReference type="SUPFAM" id="SSF52540">
    <property type="entry name" value="P-loop containing nucleoside triphosphate hydrolases"/>
    <property type="match status" value="1"/>
</dbReference>
<dbReference type="PROSITE" id="PS50893">
    <property type="entry name" value="ABC_TRANSPORTER_2"/>
    <property type="match status" value="1"/>
</dbReference>
<keyword evidence="2" id="KW-0813">Transport</keyword>
<evidence type="ECO:0000313" key="7">
    <source>
        <dbReference type="Proteomes" id="UP000001202"/>
    </source>
</evidence>
<accession>A0A0H3BIF1</accession>
<dbReference type="GO" id="GO:0043190">
    <property type="term" value="C:ATP-binding cassette (ABC) transporter complex"/>
    <property type="evidence" value="ECO:0007669"/>
    <property type="project" value="TreeGrafter"/>
</dbReference>
<dbReference type="PANTHER" id="PTHR43553:SF24">
    <property type="entry name" value="ENERGY-COUPLING FACTOR TRANSPORTER ATP-BINDING PROTEIN ECFA1"/>
    <property type="match status" value="1"/>
</dbReference>
<dbReference type="PANTHER" id="PTHR43553">
    <property type="entry name" value="HEAVY METAL TRANSPORTER"/>
    <property type="match status" value="1"/>
</dbReference>
<dbReference type="InterPro" id="IPR003593">
    <property type="entry name" value="AAA+_ATPase"/>
</dbReference>
<dbReference type="InterPro" id="IPR050095">
    <property type="entry name" value="ECF_ABC_transporter_ATP-bd"/>
</dbReference>
<dbReference type="InterPro" id="IPR003439">
    <property type="entry name" value="ABC_transporter-like_ATP-bd"/>
</dbReference>
<dbReference type="CDD" id="cd03225">
    <property type="entry name" value="ABC_cobalt_CbiO_domain1"/>
    <property type="match status" value="1"/>
</dbReference>
<dbReference type="PROSITE" id="PS00211">
    <property type="entry name" value="ABC_TRANSPORTER_1"/>
    <property type="match status" value="1"/>
</dbReference>
<keyword evidence="3" id="KW-0547">Nucleotide-binding</keyword>
<dbReference type="SMART" id="SM00382">
    <property type="entry name" value="AAA"/>
    <property type="match status" value="1"/>
</dbReference>
<reference evidence="6 7" key="1">
    <citation type="journal article" date="2008" name="BMC Microbiol.">
        <title>Complete genome sequence of Treponema pallidum ssp. pallidum strain SS14 determined with oligonucleotide arrays.</title>
        <authorList>
            <person name="Matejkova P."/>
            <person name="Strouhal M."/>
            <person name="Smajs D."/>
            <person name="Norris S.J."/>
            <person name="Palzkill T."/>
            <person name="Petrosino J.F."/>
            <person name="Sodergren E."/>
            <person name="Norton J.E."/>
            <person name="Singh J."/>
            <person name="Richmond T.A."/>
            <person name="Molla M.N."/>
            <person name="Albert T.J."/>
            <person name="Weinstock G.M."/>
        </authorList>
    </citation>
    <scope>NUCLEOTIDE SEQUENCE [LARGE SCALE GENOMIC DNA]</scope>
    <source>
        <strain evidence="6 7">SS14</strain>
    </source>
</reference>
<evidence type="ECO:0000313" key="6">
    <source>
        <dbReference type="EMBL" id="ACD70653.1"/>
    </source>
</evidence>
<dbReference type="Gene3D" id="3.40.50.300">
    <property type="entry name" value="P-loop containing nucleotide triphosphate hydrolases"/>
    <property type="match status" value="1"/>
</dbReference>
<keyword evidence="4 6" id="KW-0067">ATP-binding</keyword>
<dbReference type="GeneID" id="93876018"/>
<organism evidence="6 7">
    <name type="scientific">Treponema pallidum subsp. pallidum (strain SS14)</name>
    <dbReference type="NCBI Taxonomy" id="455434"/>
    <lineage>
        <taxon>Bacteria</taxon>
        <taxon>Pseudomonadati</taxon>
        <taxon>Spirochaetota</taxon>
        <taxon>Spirochaetia</taxon>
        <taxon>Spirochaetales</taxon>
        <taxon>Treponemataceae</taxon>
        <taxon>Treponema</taxon>
    </lineage>
</organism>
<dbReference type="KEGG" id="tpp:TPASS_0227"/>
<dbReference type="PATRIC" id="fig|243276.5.peg.246"/>
<dbReference type="RefSeq" id="WP_010881675.1">
    <property type="nucleotide sequence ID" value="NC_010741.1"/>
</dbReference>
<dbReference type="Pfam" id="PF00005">
    <property type="entry name" value="ABC_tran"/>
    <property type="match status" value="1"/>
</dbReference>
<evidence type="ECO:0000256" key="2">
    <source>
        <dbReference type="ARBA" id="ARBA00022448"/>
    </source>
</evidence>
<sequence length="255" mass="27321">MSADVAADTAVESCAGPLLELVNVSKSFERDCEVLHSVSFRVFPGDCVVLAGANGSGKTVLMNILAGLEPPSSGRVYMARGTTVGLAFQNADTQILGETVFEDCAFGPLQWGYSRAEIDARTNSALAAVSLLDRRDHYARALSGGEKRRLTVAGVLALDAKVVILDEPFANLDYPSVRQVVQLIISLKHAGKTLVIITHEVEKILAAATRLCILSKGVISYDGTPQDALDSKIFSCYGLRDPLHCPLTLSDLLWT</sequence>
<dbReference type="InterPro" id="IPR027417">
    <property type="entry name" value="P-loop_NTPase"/>
</dbReference>
<name>A0A0H3BIF1_TREPS</name>
<dbReference type="AlphaFoldDB" id="A0A0H3BIF1"/>
<evidence type="ECO:0000256" key="3">
    <source>
        <dbReference type="ARBA" id="ARBA00022741"/>
    </source>
</evidence>
<gene>
    <name evidence="6" type="ordered locus">TPASS_0227</name>
</gene>
<evidence type="ECO:0000259" key="5">
    <source>
        <dbReference type="PROSITE" id="PS50893"/>
    </source>
</evidence>
<dbReference type="GO" id="GO:0005524">
    <property type="term" value="F:ATP binding"/>
    <property type="evidence" value="ECO:0007669"/>
    <property type="project" value="UniProtKB-KW"/>
</dbReference>
<dbReference type="Proteomes" id="UP000001202">
    <property type="component" value="Chromosome"/>
</dbReference>
<comment type="similarity">
    <text evidence="1">Belongs to the ABC transporter superfamily.</text>
</comment>
<proteinExistence type="inferred from homology"/>
<evidence type="ECO:0000256" key="1">
    <source>
        <dbReference type="ARBA" id="ARBA00005417"/>
    </source>
</evidence>
<dbReference type="GO" id="GO:0016887">
    <property type="term" value="F:ATP hydrolysis activity"/>
    <property type="evidence" value="ECO:0007669"/>
    <property type="project" value="InterPro"/>
</dbReference>
<dbReference type="EMBL" id="CP000805">
    <property type="protein sequence ID" value="ACD70653.1"/>
    <property type="molecule type" value="Genomic_DNA"/>
</dbReference>
<dbReference type="GO" id="GO:0042626">
    <property type="term" value="F:ATPase-coupled transmembrane transporter activity"/>
    <property type="evidence" value="ECO:0007669"/>
    <property type="project" value="TreeGrafter"/>
</dbReference>